<feature type="domain" description="UBA" evidence="2">
    <location>
        <begin position="54"/>
        <end position="95"/>
    </location>
</feature>
<dbReference type="CDD" id="cd14290">
    <property type="entry name" value="UBA_PUB_plant"/>
    <property type="match status" value="1"/>
</dbReference>
<organism evidence="3 4">
    <name type="scientific">Malus domestica</name>
    <name type="common">Apple</name>
    <name type="synonym">Pyrus malus</name>
    <dbReference type="NCBI Taxonomy" id="3750"/>
    <lineage>
        <taxon>Eukaryota</taxon>
        <taxon>Viridiplantae</taxon>
        <taxon>Streptophyta</taxon>
        <taxon>Embryophyta</taxon>
        <taxon>Tracheophyta</taxon>
        <taxon>Spermatophyta</taxon>
        <taxon>Magnoliopsida</taxon>
        <taxon>eudicotyledons</taxon>
        <taxon>Gunneridae</taxon>
        <taxon>Pentapetalae</taxon>
        <taxon>rosids</taxon>
        <taxon>fabids</taxon>
        <taxon>Rosales</taxon>
        <taxon>Rosaceae</taxon>
        <taxon>Amygdaloideae</taxon>
        <taxon>Maleae</taxon>
        <taxon>Malus</taxon>
    </lineage>
</organism>
<protein>
    <recommendedName>
        <fullName evidence="2">UBA domain-containing protein</fullName>
    </recommendedName>
</protein>
<dbReference type="Pfam" id="PF22562">
    <property type="entry name" value="UBA_7"/>
    <property type="match status" value="1"/>
</dbReference>
<dbReference type="Proteomes" id="UP000290289">
    <property type="component" value="Chromosome 5"/>
</dbReference>
<evidence type="ECO:0000313" key="3">
    <source>
        <dbReference type="EMBL" id="RXH98054.1"/>
    </source>
</evidence>
<proteinExistence type="predicted"/>
<dbReference type="AlphaFoldDB" id="A0A498JWA9"/>
<dbReference type="STRING" id="3750.A0A498JWA9"/>
<dbReference type="Gene3D" id="1.10.8.10">
    <property type="entry name" value="DNA helicase RuvA subunit, C-terminal domain"/>
    <property type="match status" value="1"/>
</dbReference>
<dbReference type="Gene3D" id="1.20.58.2190">
    <property type="match status" value="1"/>
</dbReference>
<dbReference type="InterPro" id="IPR015940">
    <property type="entry name" value="UBA"/>
</dbReference>
<dbReference type="Pfam" id="PF09409">
    <property type="entry name" value="PUB"/>
    <property type="match status" value="1"/>
</dbReference>
<comment type="caution">
    <text evidence="3">The sequence shown here is derived from an EMBL/GenBank/DDBJ whole genome shotgun (WGS) entry which is preliminary data.</text>
</comment>
<dbReference type="SUPFAM" id="SSF46934">
    <property type="entry name" value="UBA-like"/>
    <property type="match status" value="1"/>
</dbReference>
<dbReference type="SMART" id="SM00580">
    <property type="entry name" value="PUG"/>
    <property type="match status" value="1"/>
</dbReference>
<dbReference type="InterPro" id="IPR018997">
    <property type="entry name" value="PUB_domain"/>
</dbReference>
<reference evidence="3 4" key="1">
    <citation type="submission" date="2018-10" db="EMBL/GenBank/DDBJ databases">
        <title>A high-quality apple genome assembly.</title>
        <authorList>
            <person name="Hu J."/>
        </authorList>
    </citation>
    <scope>NUCLEOTIDE SEQUENCE [LARGE SCALE GENOMIC DNA]</scope>
    <source>
        <strain evidence="4">cv. HFTH1</strain>
        <tissue evidence="3">Young leaf</tissue>
    </source>
</reference>
<dbReference type="SUPFAM" id="SSF143503">
    <property type="entry name" value="PUG domain-like"/>
    <property type="match status" value="1"/>
</dbReference>
<accession>A0A498JWA9</accession>
<name>A0A498JWA9_MALDO</name>
<evidence type="ECO:0000259" key="2">
    <source>
        <dbReference type="PROSITE" id="PS50030"/>
    </source>
</evidence>
<feature type="compositionally biased region" description="Polar residues" evidence="1">
    <location>
        <begin position="225"/>
        <end position="235"/>
    </location>
</feature>
<dbReference type="InterPro" id="IPR036339">
    <property type="entry name" value="PUB-like_dom_sf"/>
</dbReference>
<feature type="region of interest" description="Disordered" evidence="1">
    <location>
        <begin position="132"/>
        <end position="158"/>
    </location>
</feature>
<gene>
    <name evidence="3" type="ORF">DVH24_010379</name>
</gene>
<dbReference type="PANTHER" id="PTHR46713">
    <property type="entry name" value="F13M7.16 PROTEIN"/>
    <property type="match status" value="1"/>
</dbReference>
<sequence>MAVLRLLPSLQCFYCRTPQFPFFHLKLSIPNSSPIPTRNCKPFLAENTGMAVPEVDKKLLGELEAMGFPRPRATRALHYSGNAGLEAAIDWIIDHNDDPDIDEMPLVTADINIESPEPLYITEGMKLKAQELRNRARKKKEDEEKKLEREREKERIQSGKQLLETKRILEENERKRNIEFRQAEKEEEKRARERIRRKLEQDKLERRTKLGLPLGQPAPEKPSTPLASEKQNPIRVSSVAKSEHMRECLRSLKRNHKDDDAKVRRAFQTLQIYVGNVAKIPDEEKFRKIRLSNPLFLDRVGSLVGGIEFLELCGFERTEGEEFLYLPRDKVDMATLYSAASHLKNALTNPFFGLLQY</sequence>
<dbReference type="EMBL" id="RDQH01000331">
    <property type="protein sequence ID" value="RXH98054.1"/>
    <property type="molecule type" value="Genomic_DNA"/>
</dbReference>
<dbReference type="PANTHER" id="PTHR46713:SF7">
    <property type="entry name" value="UBX DOMAIN-CONTAINING PROTEIN 1-LIKE"/>
    <property type="match status" value="1"/>
</dbReference>
<dbReference type="PROSITE" id="PS50030">
    <property type="entry name" value="UBA"/>
    <property type="match status" value="1"/>
</dbReference>
<dbReference type="SMART" id="SM00165">
    <property type="entry name" value="UBA"/>
    <property type="match status" value="1"/>
</dbReference>
<feature type="compositionally biased region" description="Basic and acidic residues" evidence="1">
    <location>
        <begin position="199"/>
        <end position="208"/>
    </location>
</feature>
<feature type="region of interest" description="Disordered" evidence="1">
    <location>
        <begin position="199"/>
        <end position="240"/>
    </location>
</feature>
<evidence type="ECO:0000313" key="4">
    <source>
        <dbReference type="Proteomes" id="UP000290289"/>
    </source>
</evidence>
<dbReference type="InterPro" id="IPR009060">
    <property type="entry name" value="UBA-like_sf"/>
</dbReference>
<keyword evidence="4" id="KW-1185">Reference proteome</keyword>
<dbReference type="CDD" id="cd10461">
    <property type="entry name" value="PUB_UBA_plant"/>
    <property type="match status" value="1"/>
</dbReference>
<evidence type="ECO:0000256" key="1">
    <source>
        <dbReference type="SAM" id="MobiDB-lite"/>
    </source>
</evidence>